<dbReference type="SUPFAM" id="SSF56235">
    <property type="entry name" value="N-terminal nucleophile aminohydrolases (Ntn hydrolases)"/>
    <property type="match status" value="1"/>
</dbReference>
<comment type="caution">
    <text evidence="2">The sequence shown here is derived from an EMBL/GenBank/DDBJ whole genome shotgun (WGS) entry which is preliminary data.</text>
</comment>
<protein>
    <submittedName>
        <fullName evidence="2">Proteasome subunit beta type-4</fullName>
    </submittedName>
</protein>
<organism evidence="2 3">
    <name type="scientific">Saitozyma podzolica</name>
    <dbReference type="NCBI Taxonomy" id="1890683"/>
    <lineage>
        <taxon>Eukaryota</taxon>
        <taxon>Fungi</taxon>
        <taxon>Dikarya</taxon>
        <taxon>Basidiomycota</taxon>
        <taxon>Agaricomycotina</taxon>
        <taxon>Tremellomycetes</taxon>
        <taxon>Tremellales</taxon>
        <taxon>Trimorphomycetaceae</taxon>
        <taxon>Saitozyma</taxon>
    </lineage>
</organism>
<proteinExistence type="predicted"/>
<gene>
    <name evidence="2" type="primary">PRE1_1</name>
    <name evidence="2" type="ORF">EHS25_007244</name>
</gene>
<evidence type="ECO:0000256" key="1">
    <source>
        <dbReference type="SAM" id="MobiDB-lite"/>
    </source>
</evidence>
<name>A0A427XMJ0_9TREE</name>
<dbReference type="Gene3D" id="3.60.20.10">
    <property type="entry name" value="Glutamine Phosphoribosylpyrophosphate, subunit 1, domain 1"/>
    <property type="match status" value="1"/>
</dbReference>
<dbReference type="OrthoDB" id="268428at2759"/>
<dbReference type="GO" id="GO:0051603">
    <property type="term" value="P:proteolysis involved in protein catabolic process"/>
    <property type="evidence" value="ECO:0007669"/>
    <property type="project" value="InterPro"/>
</dbReference>
<feature type="compositionally biased region" description="Low complexity" evidence="1">
    <location>
        <begin position="179"/>
        <end position="190"/>
    </location>
</feature>
<feature type="region of interest" description="Disordered" evidence="1">
    <location>
        <begin position="179"/>
        <end position="199"/>
    </location>
</feature>
<dbReference type="EMBL" id="RSCD01000036">
    <property type="protein sequence ID" value="RSH80139.1"/>
    <property type="molecule type" value="Genomic_DNA"/>
</dbReference>
<dbReference type="AlphaFoldDB" id="A0A427XMJ0"/>
<dbReference type="InterPro" id="IPR029055">
    <property type="entry name" value="Ntn_hydrolases_N"/>
</dbReference>
<keyword evidence="3" id="KW-1185">Reference proteome</keyword>
<dbReference type="InterPro" id="IPR001353">
    <property type="entry name" value="Proteasome_sua/b"/>
</dbReference>
<sequence>MRSDITVLSTICDVDPLLPATYTVLLPTASLLSPVLPPQPTPPPPSASAWVRRTLAESIRSRKPYAVNLLLAGYDISTSLSHLYWIDYLGTKAVVPYAAHGLGVYVALSTMDKWWYPDIQRREGVDVLKKCVNEVEKRLTVKFAFNCILIDKDGIHNIDLSLPDPIGAMEAAASASGTTTAAAEGSGTETVSAAPVSAA</sequence>
<dbReference type="Pfam" id="PF00227">
    <property type="entry name" value="Proteasome"/>
    <property type="match status" value="1"/>
</dbReference>
<evidence type="ECO:0000313" key="2">
    <source>
        <dbReference type="EMBL" id="RSH80139.1"/>
    </source>
</evidence>
<keyword evidence="2" id="KW-0647">Proteasome</keyword>
<evidence type="ECO:0000313" key="3">
    <source>
        <dbReference type="Proteomes" id="UP000279259"/>
    </source>
</evidence>
<dbReference type="GO" id="GO:0005839">
    <property type="term" value="C:proteasome core complex"/>
    <property type="evidence" value="ECO:0007669"/>
    <property type="project" value="InterPro"/>
</dbReference>
<dbReference type="STRING" id="1890683.A0A427XMJ0"/>
<reference evidence="2 3" key="1">
    <citation type="submission" date="2018-11" db="EMBL/GenBank/DDBJ databases">
        <title>Genome sequence of Saitozyma podzolica DSM 27192.</title>
        <authorList>
            <person name="Aliyu H."/>
            <person name="Gorte O."/>
            <person name="Ochsenreither K."/>
        </authorList>
    </citation>
    <scope>NUCLEOTIDE SEQUENCE [LARGE SCALE GENOMIC DNA]</scope>
    <source>
        <strain evidence="2 3">DSM 27192</strain>
    </source>
</reference>
<dbReference type="Proteomes" id="UP000279259">
    <property type="component" value="Unassembled WGS sequence"/>
</dbReference>
<accession>A0A427XMJ0</accession>